<evidence type="ECO:0000313" key="1">
    <source>
        <dbReference type="EMBL" id="KZC94675.1"/>
    </source>
</evidence>
<comment type="caution">
    <text evidence="1">The sequence shown here is derived from an EMBL/GenBank/DDBJ whole genome shotgun (WGS) entry which is preliminary data.</text>
</comment>
<dbReference type="Proteomes" id="UP000076218">
    <property type="component" value="Unassembled WGS sequence"/>
</dbReference>
<dbReference type="InterPro" id="IPR006748">
    <property type="entry name" value="NH2Glyco/OHUrea_AB-resist_kin"/>
</dbReference>
<dbReference type="GO" id="GO:0019748">
    <property type="term" value="P:secondary metabolic process"/>
    <property type="evidence" value="ECO:0007669"/>
    <property type="project" value="InterPro"/>
</dbReference>
<protein>
    <submittedName>
        <fullName evidence="1">Streptomycin phosphotransferase</fullName>
    </submittedName>
</protein>
<dbReference type="RefSeq" id="WP_063071999.1">
    <property type="nucleotide sequence ID" value="NZ_LQXA01000036.1"/>
</dbReference>
<dbReference type="GO" id="GO:0016773">
    <property type="term" value="F:phosphotransferase activity, alcohol group as acceptor"/>
    <property type="evidence" value="ECO:0007669"/>
    <property type="project" value="InterPro"/>
</dbReference>
<dbReference type="AlphaFoldDB" id="A0A154V013"/>
<dbReference type="OrthoDB" id="3638028at2"/>
<sequence length="308" mass="32591">MTGAGERASAESALAPYRARWRLDPDGAVVVTPSSVLAPVRRDGARLMLKVPLVDEERRGSRLLAAWSGRGAVRVHAADDGGAVLMSRAEDPGLLVREASAVGPDAEARDERATRILVRTARRLHSVAVPDGVRAEAVPLATWARELLEPERPLPRAFDRGRDVLRELLGGSPGEAVLHGDVHHGNVLRFGDGDGDGADGADGSDGDAADDAWRAIDPKALRGDPGFDTANVLCNPTLAIALRPGRLARRAAVIAEETGRDLDDVLAWAEAWCALSAAWDVGDPSRRERVAALGRLGAAARALRPARS</sequence>
<name>A0A154V013_9MICO</name>
<accession>A0A154V013</accession>
<dbReference type="Pfam" id="PF04655">
    <property type="entry name" value="APH_6_hur"/>
    <property type="match status" value="1"/>
</dbReference>
<dbReference type="STRING" id="31965.AWH51_12245"/>
<organism evidence="1 2">
    <name type="scientific">Clavibacter tessellarius</name>
    <dbReference type="NCBI Taxonomy" id="31965"/>
    <lineage>
        <taxon>Bacteria</taxon>
        <taxon>Bacillati</taxon>
        <taxon>Actinomycetota</taxon>
        <taxon>Actinomycetes</taxon>
        <taxon>Micrococcales</taxon>
        <taxon>Microbacteriaceae</taxon>
        <taxon>Clavibacter</taxon>
    </lineage>
</organism>
<proteinExistence type="predicted"/>
<dbReference type="EMBL" id="LQXA01000036">
    <property type="protein sequence ID" value="KZC94675.1"/>
    <property type="molecule type" value="Genomic_DNA"/>
</dbReference>
<evidence type="ECO:0000313" key="2">
    <source>
        <dbReference type="Proteomes" id="UP000076218"/>
    </source>
</evidence>
<dbReference type="InterPro" id="IPR011009">
    <property type="entry name" value="Kinase-like_dom_sf"/>
</dbReference>
<gene>
    <name evidence="1" type="ORF">AWH51_12245</name>
</gene>
<reference evidence="1 2" key="1">
    <citation type="submission" date="2016-01" db="EMBL/GenBank/DDBJ databases">
        <title>Draft genome sequence of Clavibacter michiganensis subsp. tessellarius DOAB 609.</title>
        <authorList>
            <person name="Tambong J.T."/>
        </authorList>
    </citation>
    <scope>NUCLEOTIDE SEQUENCE [LARGE SCALE GENOMIC DNA]</scope>
    <source>
        <strain evidence="1 2">DOAB 609</strain>
    </source>
</reference>
<dbReference type="SUPFAM" id="SSF56112">
    <property type="entry name" value="Protein kinase-like (PK-like)"/>
    <property type="match status" value="1"/>
</dbReference>
<keyword evidence="1" id="KW-0808">Transferase</keyword>